<dbReference type="GO" id="GO:0015079">
    <property type="term" value="F:potassium ion transmembrane transporter activity"/>
    <property type="evidence" value="ECO:0007669"/>
    <property type="project" value="InterPro"/>
</dbReference>
<feature type="transmembrane region" description="Helical" evidence="2">
    <location>
        <begin position="39"/>
        <end position="63"/>
    </location>
</feature>
<evidence type="ECO:0000256" key="1">
    <source>
        <dbReference type="SAM" id="MobiDB-lite"/>
    </source>
</evidence>
<keyword evidence="2" id="KW-0472">Membrane</keyword>
<dbReference type="Proteomes" id="UP000789342">
    <property type="component" value="Unassembled WGS sequence"/>
</dbReference>
<feature type="region of interest" description="Disordered" evidence="1">
    <location>
        <begin position="482"/>
        <end position="571"/>
    </location>
</feature>
<feature type="region of interest" description="Disordered" evidence="1">
    <location>
        <begin position="259"/>
        <end position="287"/>
    </location>
</feature>
<dbReference type="OrthoDB" id="2128042at2759"/>
<feature type="compositionally biased region" description="Basic and acidic residues" evidence="1">
    <location>
        <begin position="273"/>
        <end position="287"/>
    </location>
</feature>
<evidence type="ECO:0000313" key="4">
    <source>
        <dbReference type="Proteomes" id="UP000789342"/>
    </source>
</evidence>
<accession>A0A9N9FXM0</accession>
<keyword evidence="2" id="KW-1133">Transmembrane helix</keyword>
<protein>
    <submittedName>
        <fullName evidence="3">10947_t:CDS:1</fullName>
    </submittedName>
</protein>
<evidence type="ECO:0000256" key="2">
    <source>
        <dbReference type="SAM" id="Phobius"/>
    </source>
</evidence>
<feature type="compositionally biased region" description="Low complexity" evidence="1">
    <location>
        <begin position="510"/>
        <end position="526"/>
    </location>
</feature>
<feature type="transmembrane region" description="Helical" evidence="2">
    <location>
        <begin position="205"/>
        <end position="230"/>
    </location>
</feature>
<reference evidence="3" key="1">
    <citation type="submission" date="2021-06" db="EMBL/GenBank/DDBJ databases">
        <authorList>
            <person name="Kallberg Y."/>
            <person name="Tangrot J."/>
            <person name="Rosling A."/>
        </authorList>
    </citation>
    <scope>NUCLEOTIDE SEQUENCE</scope>
    <source>
        <strain evidence="3">CL551</strain>
    </source>
</reference>
<dbReference type="EMBL" id="CAJVPV010003945">
    <property type="protein sequence ID" value="CAG8563225.1"/>
    <property type="molecule type" value="Genomic_DNA"/>
</dbReference>
<organism evidence="3 4">
    <name type="scientific">Acaulospora morrowiae</name>
    <dbReference type="NCBI Taxonomy" id="94023"/>
    <lineage>
        <taxon>Eukaryota</taxon>
        <taxon>Fungi</taxon>
        <taxon>Fungi incertae sedis</taxon>
        <taxon>Mucoromycota</taxon>
        <taxon>Glomeromycotina</taxon>
        <taxon>Glomeromycetes</taxon>
        <taxon>Diversisporales</taxon>
        <taxon>Acaulosporaceae</taxon>
        <taxon>Acaulospora</taxon>
    </lineage>
</organism>
<proteinExistence type="predicted"/>
<feature type="compositionally biased region" description="Low complexity" evidence="1">
    <location>
        <begin position="380"/>
        <end position="394"/>
    </location>
</feature>
<dbReference type="AlphaFoldDB" id="A0A9N9FXM0"/>
<dbReference type="InterPro" id="IPR031606">
    <property type="entry name" value="Kch1/2"/>
</dbReference>
<feature type="compositionally biased region" description="Polar residues" evidence="1">
    <location>
        <begin position="482"/>
        <end position="493"/>
    </location>
</feature>
<feature type="transmembrane region" description="Helical" evidence="2">
    <location>
        <begin position="75"/>
        <end position="97"/>
    </location>
</feature>
<gene>
    <name evidence="3" type="ORF">AMORRO_LOCUS6120</name>
</gene>
<feature type="compositionally biased region" description="Polar residues" evidence="1">
    <location>
        <begin position="330"/>
        <end position="348"/>
    </location>
</feature>
<sequence length="571" mass="65072">MCFSTAKWKREEVQDHKFDFVDVSDFYESSILRKFKYSILFMVVLKSILVYMADMWTAGILLIFDRWSSAIQPKIPFFISKWIYVGCIFFSFLLLAWDIKKARHIIATRDISYAFTSTIAYRYYTLRSYKHYCFFSQINNSKKKADEVAFFVFFTFKGWKRLIFAEAPRQMINAVTLYSVLQSTKQKKLFHINSYGDGMIQRMTLGFMAFTLLVFFLSFTMLLIAFLMYIPLLCQIRGNLKEYCCHKIDKRLSELLKKKSQKRVQQRQQEASAEAKGDFSHLKNKKGELRTFRQPKLPVFQDDDTLPLPPYGQVAYVNMPDNMSLPPYGSRSNTPGPTRTGTPVSRTGTPGPRVGTPVLRNGGPRPGVPGYGPPPGGQRGPFMSRRNSNSSIRSDMTGISAYSGTTTYTLTGPGYPVPSRFHTPIPRAYTPTIAPAIVATMQDQQNDTDDPYGGALDDYDFDHEERSQVSHEFNTVINNFRNDFNPNDVSQPITDVRHMPPPAVHQPYMRSSSPTPSISSTTSSRPRPQPPNASGNITVPSRYYHQPEQRGLRQNNYAQQGGGQTKSDQIY</sequence>
<keyword evidence="2" id="KW-0812">Transmembrane</keyword>
<feature type="compositionally biased region" description="Polar residues" evidence="1">
    <location>
        <begin position="552"/>
        <end position="571"/>
    </location>
</feature>
<dbReference type="PANTHER" id="PTHR36424">
    <property type="entry name" value="PHEROMONE-REGULATED MEMBRANE PROTEIN 6"/>
    <property type="match status" value="1"/>
</dbReference>
<dbReference type="PANTHER" id="PTHR36424:SF1">
    <property type="entry name" value="LOW AFFINITY K(+) TRANSPORTER 1-RELATED"/>
    <property type="match status" value="1"/>
</dbReference>
<comment type="caution">
    <text evidence="3">The sequence shown here is derived from an EMBL/GenBank/DDBJ whole genome shotgun (WGS) entry which is preliminary data.</text>
</comment>
<feature type="region of interest" description="Disordered" evidence="1">
    <location>
        <begin position="322"/>
        <end position="398"/>
    </location>
</feature>
<evidence type="ECO:0000313" key="3">
    <source>
        <dbReference type="EMBL" id="CAG8563225.1"/>
    </source>
</evidence>
<keyword evidence="4" id="KW-1185">Reference proteome</keyword>
<dbReference type="Pfam" id="PF16944">
    <property type="entry name" value="KCH"/>
    <property type="match status" value="1"/>
</dbReference>
<name>A0A9N9FXM0_9GLOM</name>
<dbReference type="GO" id="GO:0005886">
    <property type="term" value="C:plasma membrane"/>
    <property type="evidence" value="ECO:0007669"/>
    <property type="project" value="InterPro"/>
</dbReference>